<evidence type="ECO:0000313" key="1">
    <source>
        <dbReference type="EMBL" id="RIY34336.1"/>
    </source>
</evidence>
<comment type="caution">
    <text evidence="1">The sequence shown here is derived from an EMBL/GenBank/DDBJ whole genome shotgun (WGS) entry which is preliminary data.</text>
</comment>
<keyword evidence="2" id="KW-1185">Reference proteome</keyword>
<accession>A0A3A1YAG7</accession>
<sequence length="95" mass="11012">MKTRSALCLLFNFFGTKKSKIKNPEIIPKTKRFFIDFFKIFSQQQQNTKKTASTSCVQKKTPFVWFGEAPPNATGFIKYLRPTSPSLYYAFNVIN</sequence>
<dbReference type="EMBL" id="NRHC01000011">
    <property type="protein sequence ID" value="RIY34336.1"/>
    <property type="molecule type" value="Genomic_DNA"/>
</dbReference>
<name>A0A3A1YAG7_9GAMM</name>
<protein>
    <submittedName>
        <fullName evidence="1">Uncharacterized protein</fullName>
    </submittedName>
</protein>
<dbReference type="AlphaFoldDB" id="A0A3A1YAG7"/>
<dbReference type="Proteomes" id="UP000265691">
    <property type="component" value="Unassembled WGS sequence"/>
</dbReference>
<gene>
    <name evidence="1" type="ORF">CKF54_00925</name>
</gene>
<evidence type="ECO:0000313" key="2">
    <source>
        <dbReference type="Proteomes" id="UP000265691"/>
    </source>
</evidence>
<proteinExistence type="predicted"/>
<reference evidence="1 2" key="1">
    <citation type="submission" date="2017-08" db="EMBL/GenBank/DDBJ databases">
        <title>Reclassification of Bisgaard taxon 37 and 44.</title>
        <authorList>
            <person name="Christensen H."/>
        </authorList>
    </citation>
    <scope>NUCLEOTIDE SEQUENCE [LARGE SCALE GENOMIC DNA]</scope>
    <source>
        <strain evidence="1 2">B96_3</strain>
    </source>
</reference>
<organism evidence="1 2">
    <name type="scientific">Psittacicella hinzii</name>
    <dbReference type="NCBI Taxonomy" id="2028575"/>
    <lineage>
        <taxon>Bacteria</taxon>
        <taxon>Pseudomonadati</taxon>
        <taxon>Pseudomonadota</taxon>
        <taxon>Gammaproteobacteria</taxon>
        <taxon>Pasteurellales</taxon>
        <taxon>Psittacicellaceae</taxon>
        <taxon>Psittacicella</taxon>
    </lineage>
</organism>